<feature type="domain" description="HTH cro/C1-type" evidence="1">
    <location>
        <begin position="25"/>
        <end position="78"/>
    </location>
</feature>
<dbReference type="InterPro" id="IPR001387">
    <property type="entry name" value="Cro/C1-type_HTH"/>
</dbReference>
<dbReference type="CDD" id="cd00093">
    <property type="entry name" value="HTH_XRE"/>
    <property type="match status" value="1"/>
</dbReference>
<comment type="caution">
    <text evidence="2">The sequence shown here is derived from an EMBL/GenBank/DDBJ whole genome shotgun (WGS) entry which is preliminary data.</text>
</comment>
<dbReference type="Proteomes" id="UP000601223">
    <property type="component" value="Unassembled WGS sequence"/>
</dbReference>
<dbReference type="Pfam" id="PF13560">
    <property type="entry name" value="HTH_31"/>
    <property type="match status" value="1"/>
</dbReference>
<dbReference type="SMART" id="SM00530">
    <property type="entry name" value="HTH_XRE"/>
    <property type="match status" value="1"/>
</dbReference>
<dbReference type="Gene3D" id="1.10.260.40">
    <property type="entry name" value="lambda repressor-like DNA-binding domains"/>
    <property type="match status" value="1"/>
</dbReference>
<accession>A0A8J3NJK1</accession>
<dbReference type="GO" id="GO:0003677">
    <property type="term" value="F:DNA binding"/>
    <property type="evidence" value="ECO:0007669"/>
    <property type="project" value="InterPro"/>
</dbReference>
<name>A0A8J3NJK1_9ACTN</name>
<sequence length="170" mass="18616">MESLFDDGVAGQMEILAINELGRLVRERREQNRQSVRQAAQAAGVSFATLARVEDGSQPDFVTFMKLCAWLGRPPSSFFQPVAERPVDHLEKALGHLAADPRLTSAAADRIMSLVKDMYSVLAHAPKPAVALDMHLRAASVMRPGVPERLVGVLTDMRQALVTKIDKGEL</sequence>
<gene>
    <name evidence="2" type="ORF">Cba03nite_44910</name>
</gene>
<reference evidence="2 3" key="1">
    <citation type="submission" date="2021-01" db="EMBL/GenBank/DDBJ databases">
        <title>Whole genome shotgun sequence of Catellatospora bangladeshensis NBRC 107357.</title>
        <authorList>
            <person name="Komaki H."/>
            <person name="Tamura T."/>
        </authorList>
    </citation>
    <scope>NUCLEOTIDE SEQUENCE [LARGE SCALE GENOMIC DNA]</scope>
    <source>
        <strain evidence="2 3">NBRC 107357</strain>
    </source>
</reference>
<protein>
    <recommendedName>
        <fullName evidence="1">HTH cro/C1-type domain-containing protein</fullName>
    </recommendedName>
</protein>
<evidence type="ECO:0000313" key="2">
    <source>
        <dbReference type="EMBL" id="GIF83142.1"/>
    </source>
</evidence>
<dbReference type="EMBL" id="BONF01000027">
    <property type="protein sequence ID" value="GIF83142.1"/>
    <property type="molecule type" value="Genomic_DNA"/>
</dbReference>
<organism evidence="2 3">
    <name type="scientific">Catellatospora bangladeshensis</name>
    <dbReference type="NCBI Taxonomy" id="310355"/>
    <lineage>
        <taxon>Bacteria</taxon>
        <taxon>Bacillati</taxon>
        <taxon>Actinomycetota</taxon>
        <taxon>Actinomycetes</taxon>
        <taxon>Micromonosporales</taxon>
        <taxon>Micromonosporaceae</taxon>
        <taxon>Catellatospora</taxon>
    </lineage>
</organism>
<evidence type="ECO:0000313" key="3">
    <source>
        <dbReference type="Proteomes" id="UP000601223"/>
    </source>
</evidence>
<dbReference type="RefSeq" id="WP_203749536.1">
    <property type="nucleotide sequence ID" value="NZ_BONF01000027.1"/>
</dbReference>
<evidence type="ECO:0000259" key="1">
    <source>
        <dbReference type="PROSITE" id="PS50943"/>
    </source>
</evidence>
<dbReference type="PROSITE" id="PS50943">
    <property type="entry name" value="HTH_CROC1"/>
    <property type="match status" value="1"/>
</dbReference>
<dbReference type="InterPro" id="IPR010982">
    <property type="entry name" value="Lambda_DNA-bd_dom_sf"/>
</dbReference>
<dbReference type="AlphaFoldDB" id="A0A8J3NJK1"/>
<proteinExistence type="predicted"/>
<dbReference type="SUPFAM" id="SSF47413">
    <property type="entry name" value="lambda repressor-like DNA-binding domains"/>
    <property type="match status" value="1"/>
</dbReference>
<keyword evidence="3" id="KW-1185">Reference proteome</keyword>